<sequence>MGYASKQGQQAAQDVLKYRYGNDFDRFGGKPPEVIYEGYSQVGKDTARGLEQRRFENLGGLEGTANKQNPVGPNNTRRTNYLAAADEHLGHTTKRNGKGGSRC</sequence>
<proteinExistence type="predicted"/>
<evidence type="ECO:0000313" key="3">
    <source>
        <dbReference type="Proteomes" id="UP000028002"/>
    </source>
</evidence>
<evidence type="ECO:0000256" key="1">
    <source>
        <dbReference type="SAM" id="MobiDB-lite"/>
    </source>
</evidence>
<name>A0A081S0D4_PHOTE</name>
<dbReference type="PATRIC" id="fig|1393735.3.peg.959"/>
<organism evidence="2 3">
    <name type="scientific">Photorhabdus temperata subsp. temperata Meg1</name>
    <dbReference type="NCBI Taxonomy" id="1393735"/>
    <lineage>
        <taxon>Bacteria</taxon>
        <taxon>Pseudomonadati</taxon>
        <taxon>Pseudomonadota</taxon>
        <taxon>Gammaproteobacteria</taxon>
        <taxon>Enterobacterales</taxon>
        <taxon>Morganellaceae</taxon>
        <taxon>Photorhabdus</taxon>
    </lineage>
</organism>
<evidence type="ECO:0000313" key="2">
    <source>
        <dbReference type="EMBL" id="KER04387.1"/>
    </source>
</evidence>
<dbReference type="EMBL" id="JGVH01000009">
    <property type="protein sequence ID" value="KER04387.1"/>
    <property type="molecule type" value="Genomic_DNA"/>
</dbReference>
<feature type="compositionally biased region" description="Polar residues" evidence="1">
    <location>
        <begin position="65"/>
        <end position="77"/>
    </location>
</feature>
<dbReference type="RefSeq" id="WP_235184665.1">
    <property type="nucleotide sequence ID" value="NZ_CAWLUD010000009.1"/>
</dbReference>
<accession>A0A081S0D4</accession>
<reference evidence="2 3" key="1">
    <citation type="submission" date="2014-03" db="EMBL/GenBank/DDBJ databases">
        <title>Draft Genome of Photorhabdus temperata Meg1.</title>
        <authorList>
            <person name="Hurst S.G.IV."/>
            <person name="Morris K."/>
            <person name="Thomas K."/>
            <person name="Tisa L.S."/>
        </authorList>
    </citation>
    <scope>NUCLEOTIDE SEQUENCE [LARGE SCALE GENOMIC DNA]</scope>
    <source>
        <strain evidence="2 3">Meg1</strain>
    </source>
</reference>
<dbReference type="AlphaFoldDB" id="A0A081S0D4"/>
<comment type="caution">
    <text evidence="2">The sequence shown here is derived from an EMBL/GenBank/DDBJ whole genome shotgun (WGS) entry which is preliminary data.</text>
</comment>
<protein>
    <submittedName>
        <fullName evidence="2">Uncharacterized protein</fullName>
    </submittedName>
</protein>
<gene>
    <name evidence="2" type="ORF">MEG1DRAFT_00933</name>
</gene>
<dbReference type="Proteomes" id="UP000028002">
    <property type="component" value="Unassembled WGS sequence"/>
</dbReference>
<feature type="region of interest" description="Disordered" evidence="1">
    <location>
        <begin position="57"/>
        <end position="77"/>
    </location>
</feature>